<dbReference type="InterPro" id="IPR039424">
    <property type="entry name" value="SBP_5"/>
</dbReference>
<dbReference type="Gene3D" id="3.40.190.10">
    <property type="entry name" value="Periplasmic binding protein-like II"/>
    <property type="match status" value="1"/>
</dbReference>
<name>A0ABU5E7J1_9PROT</name>
<feature type="domain" description="Solute-binding protein family 5" evidence="5">
    <location>
        <begin position="84"/>
        <end position="430"/>
    </location>
</feature>
<dbReference type="PANTHER" id="PTHR30290">
    <property type="entry name" value="PERIPLASMIC BINDING COMPONENT OF ABC TRANSPORTER"/>
    <property type="match status" value="1"/>
</dbReference>
<keyword evidence="4" id="KW-0732">Signal</keyword>
<evidence type="ECO:0000313" key="7">
    <source>
        <dbReference type="Proteomes" id="UP001279642"/>
    </source>
</evidence>
<comment type="subcellular location">
    <subcellularLocation>
        <location evidence="1">Periplasm</location>
    </subcellularLocation>
</comment>
<dbReference type="Proteomes" id="UP001279642">
    <property type="component" value="Unassembled WGS sequence"/>
</dbReference>
<dbReference type="Gene3D" id="3.90.76.10">
    <property type="entry name" value="Dipeptide-binding Protein, Domain 1"/>
    <property type="match status" value="1"/>
</dbReference>
<organism evidence="6 7">
    <name type="scientific">Dongia soli</name>
    <dbReference type="NCBI Taxonomy" id="600628"/>
    <lineage>
        <taxon>Bacteria</taxon>
        <taxon>Pseudomonadati</taxon>
        <taxon>Pseudomonadota</taxon>
        <taxon>Alphaproteobacteria</taxon>
        <taxon>Rhodospirillales</taxon>
        <taxon>Dongiaceae</taxon>
        <taxon>Dongia</taxon>
    </lineage>
</organism>
<evidence type="ECO:0000256" key="1">
    <source>
        <dbReference type="ARBA" id="ARBA00004418"/>
    </source>
</evidence>
<dbReference type="EMBL" id="JAXCLW010000001">
    <property type="protein sequence ID" value="MDY0881600.1"/>
    <property type="molecule type" value="Genomic_DNA"/>
</dbReference>
<gene>
    <name evidence="6" type="ORF">SMD27_01970</name>
</gene>
<dbReference type="PIRSF" id="PIRSF002741">
    <property type="entry name" value="MppA"/>
    <property type="match status" value="1"/>
</dbReference>
<proteinExistence type="inferred from homology"/>
<dbReference type="PROSITE" id="PS51318">
    <property type="entry name" value="TAT"/>
    <property type="match status" value="1"/>
</dbReference>
<evidence type="ECO:0000256" key="4">
    <source>
        <dbReference type="ARBA" id="ARBA00022729"/>
    </source>
</evidence>
<comment type="similarity">
    <text evidence="2">Belongs to the bacterial solute-binding protein 5 family.</text>
</comment>
<accession>A0ABU5E7J1</accession>
<evidence type="ECO:0000313" key="6">
    <source>
        <dbReference type="EMBL" id="MDY0881600.1"/>
    </source>
</evidence>
<reference evidence="6 7" key="1">
    <citation type="journal article" date="2016" name="Antonie Van Leeuwenhoek">
        <title>Dongia soli sp. nov., isolated from soil from Dokdo, Korea.</title>
        <authorList>
            <person name="Kim D.U."/>
            <person name="Lee H."/>
            <person name="Kim H."/>
            <person name="Kim S.G."/>
            <person name="Ka J.O."/>
        </authorList>
    </citation>
    <scope>NUCLEOTIDE SEQUENCE [LARGE SCALE GENOMIC DNA]</scope>
    <source>
        <strain evidence="6 7">D78</strain>
    </source>
</reference>
<dbReference type="Gene3D" id="3.10.105.10">
    <property type="entry name" value="Dipeptide-binding Protein, Domain 3"/>
    <property type="match status" value="1"/>
</dbReference>
<dbReference type="InterPro" id="IPR030678">
    <property type="entry name" value="Peptide/Ni-bd"/>
</dbReference>
<evidence type="ECO:0000259" key="5">
    <source>
        <dbReference type="Pfam" id="PF00496"/>
    </source>
</evidence>
<evidence type="ECO:0000256" key="3">
    <source>
        <dbReference type="ARBA" id="ARBA00022448"/>
    </source>
</evidence>
<protein>
    <submittedName>
        <fullName evidence="6">ABC transporter substrate-binding protein</fullName>
    </submittedName>
</protein>
<dbReference type="Pfam" id="PF00496">
    <property type="entry name" value="SBP_bac_5"/>
    <property type="match status" value="1"/>
</dbReference>
<dbReference type="InterPro" id="IPR006311">
    <property type="entry name" value="TAT_signal"/>
</dbReference>
<sequence>MKTLNLKRRHFLAGSAATIGLGMVGLPTAWAEGKTLKIRNYADIQNLDPAFNTAQADAVITDSLLLGLVRMKTGTEWGWEKEAAEEIEQVDPTHVRFKLKSGLKWSNGYGTLTAEDVKYSFERVANPKVQSPYIDDWATLDHVEVHDELSGTIVLKEPFAPLWTTTLPGWAGKIVSKAAMEKLPDQKFTTTMPAVSGPYMIKEWVPKQRLTLVRNPDYTGGETAYYDQIEVYPIEDEKAAEIAFESRDLDFTDISLSSLKTYKDKGMQDATITEHPALSYVWFGQNQENPALKDPKIREAIQKAIDVNTVLDAAYFGAATRATGIIAPGLVGHREANLTNFDPDAAREELKAAGAEGLKLKLSFLNKAEWVAAAQVIQANLADVGVDVTLEPLDSGTFWTIGDEKSGNSWKDLQLLLGRFSMNPDPAWATAWFTCKQVGVWDWERFCSKEYDQLHESGLRELDPAKRGEMYVKMQDIMEKSGSYLFLTHEATAAIYRNSVAPALKPDGTAVLWRFGAAA</sequence>
<dbReference type="SUPFAM" id="SSF53850">
    <property type="entry name" value="Periplasmic binding protein-like II"/>
    <property type="match status" value="1"/>
</dbReference>
<comment type="caution">
    <text evidence="6">The sequence shown here is derived from an EMBL/GenBank/DDBJ whole genome shotgun (WGS) entry which is preliminary data.</text>
</comment>
<dbReference type="InterPro" id="IPR000914">
    <property type="entry name" value="SBP_5_dom"/>
</dbReference>
<keyword evidence="7" id="KW-1185">Reference proteome</keyword>
<keyword evidence="3" id="KW-0813">Transport</keyword>
<dbReference type="RefSeq" id="WP_320506659.1">
    <property type="nucleotide sequence ID" value="NZ_JAXCLW010000001.1"/>
</dbReference>
<dbReference type="PANTHER" id="PTHR30290:SF9">
    <property type="entry name" value="OLIGOPEPTIDE-BINDING PROTEIN APPA"/>
    <property type="match status" value="1"/>
</dbReference>
<evidence type="ECO:0000256" key="2">
    <source>
        <dbReference type="ARBA" id="ARBA00005695"/>
    </source>
</evidence>